<protein>
    <submittedName>
        <fullName evidence="5">Transcription antitermination protein RfaH</fullName>
    </submittedName>
</protein>
<evidence type="ECO:0000259" key="4">
    <source>
        <dbReference type="SMART" id="SM00738"/>
    </source>
</evidence>
<dbReference type="InterPro" id="IPR043425">
    <property type="entry name" value="NusG-like"/>
</dbReference>
<feature type="domain" description="NusG-like N-terminal" evidence="4">
    <location>
        <begin position="14"/>
        <end position="111"/>
    </location>
</feature>
<evidence type="ECO:0000256" key="3">
    <source>
        <dbReference type="ARBA" id="ARBA00023163"/>
    </source>
</evidence>
<dbReference type="SMART" id="SM00738">
    <property type="entry name" value="NGN"/>
    <property type="match status" value="1"/>
</dbReference>
<keyword evidence="1" id="KW-0889">Transcription antitermination</keyword>
<dbReference type="AlphaFoldDB" id="A0A644W4Y4"/>
<dbReference type="PANTHER" id="PTHR30265:SF4">
    <property type="entry name" value="KOW MOTIF FAMILY PROTEIN, EXPRESSED"/>
    <property type="match status" value="1"/>
</dbReference>
<dbReference type="InterPro" id="IPR006645">
    <property type="entry name" value="NGN-like_dom"/>
</dbReference>
<keyword evidence="2" id="KW-0805">Transcription regulation</keyword>
<accession>A0A644W4Y4</accession>
<evidence type="ECO:0000256" key="1">
    <source>
        <dbReference type="ARBA" id="ARBA00022814"/>
    </source>
</evidence>
<reference evidence="5" key="1">
    <citation type="submission" date="2019-08" db="EMBL/GenBank/DDBJ databases">
        <authorList>
            <person name="Kucharzyk K."/>
            <person name="Murdoch R.W."/>
            <person name="Higgins S."/>
            <person name="Loffler F."/>
        </authorList>
    </citation>
    <scope>NUCLEOTIDE SEQUENCE</scope>
</reference>
<dbReference type="InterPro" id="IPR036735">
    <property type="entry name" value="NGN_dom_sf"/>
</dbReference>
<dbReference type="PANTHER" id="PTHR30265">
    <property type="entry name" value="RHO-INTERACTING TRANSCRIPTION TERMINATION FACTOR NUSG"/>
    <property type="match status" value="1"/>
</dbReference>
<dbReference type="SUPFAM" id="SSF82679">
    <property type="entry name" value="N-utilization substance G protein NusG, N-terminal domain"/>
    <property type="match status" value="1"/>
</dbReference>
<dbReference type="CDD" id="cd09895">
    <property type="entry name" value="NGN_SP_UpxY"/>
    <property type="match status" value="1"/>
</dbReference>
<dbReference type="Pfam" id="PF02357">
    <property type="entry name" value="NusG"/>
    <property type="match status" value="1"/>
</dbReference>
<evidence type="ECO:0000313" key="5">
    <source>
        <dbReference type="EMBL" id="MPL98824.1"/>
    </source>
</evidence>
<name>A0A644W4Y4_9ZZZZ</name>
<keyword evidence="3" id="KW-0804">Transcription</keyword>
<comment type="caution">
    <text evidence="5">The sequence shown here is derived from an EMBL/GenBank/DDBJ whole genome shotgun (WGS) entry which is preliminary data.</text>
</comment>
<dbReference type="GO" id="GO:0031564">
    <property type="term" value="P:transcription antitermination"/>
    <property type="evidence" value="ECO:0007669"/>
    <property type="project" value="UniProtKB-KW"/>
</dbReference>
<dbReference type="Gene3D" id="3.30.70.940">
    <property type="entry name" value="NusG, N-terminal domain"/>
    <property type="match status" value="1"/>
</dbReference>
<evidence type="ECO:0000256" key="2">
    <source>
        <dbReference type="ARBA" id="ARBA00023015"/>
    </source>
</evidence>
<proteinExistence type="predicted"/>
<organism evidence="5">
    <name type="scientific">bioreactor metagenome</name>
    <dbReference type="NCBI Taxonomy" id="1076179"/>
    <lineage>
        <taxon>unclassified sequences</taxon>
        <taxon>metagenomes</taxon>
        <taxon>ecological metagenomes</taxon>
    </lineage>
</organism>
<dbReference type="NCBIfam" id="NF033644">
    <property type="entry name" value="antiterm_UpxY"/>
    <property type="match status" value="1"/>
</dbReference>
<gene>
    <name evidence="5" type="primary">rfaH_5</name>
    <name evidence="5" type="ORF">SDC9_45034</name>
</gene>
<sequence length="171" mass="19454">MGEITKDIKTVEQSHAWYVVYTAPKAEKQVEQRLINQGFEVFLPLHLTPRKWSDRIKMVEMPLFPSYLFVLTRKSDLYDLVRVPGLVRIVYFEGEPAVVRPQEIRAIRQFLECANGKSCSLELDDEVRVAVGPMKDAGGRVIKIGKKYAVLLLDKLGLQVQVALDAVVKKL</sequence>
<dbReference type="GO" id="GO:0006354">
    <property type="term" value="P:DNA-templated transcription elongation"/>
    <property type="evidence" value="ECO:0007669"/>
    <property type="project" value="InterPro"/>
</dbReference>
<dbReference type="EMBL" id="VSSQ01000631">
    <property type="protein sequence ID" value="MPL98824.1"/>
    <property type="molecule type" value="Genomic_DNA"/>
</dbReference>